<feature type="transmembrane region" description="Helical" evidence="1">
    <location>
        <begin position="240"/>
        <end position="265"/>
    </location>
</feature>
<evidence type="ECO:0000313" key="3">
    <source>
        <dbReference type="Proteomes" id="UP000326565"/>
    </source>
</evidence>
<sequence>MAAKLILPSLSLFVFYAIFYFADINGLRALGEQSIASKTLPGTNEPLRTLYTGLEPIDHLLTTLTAFFWPTTDGTHPALLLHSIAFSGTFGSAWVLVTLEAWRQGNAWTIAAFPMIFGLAAQVLTFAFATPLYCFLHLTISPTVKTPTPENIRIPRAVLKALPLIFIIGYLLPTQLLILPLSENVTVDLKQIFIAIWQPWPAYISILLAITNTLFSPFISESPKNRRASLSSLRWVYAFAFANTAITHLVSWIVSLGTIVAPGIYDTAYREALHPGRVFEVPVPWARPVSSVDSVGEGVHYFLRWDYIIGSVGVLVWAGALHIAAHKGVYGWFWLVLKGVLLSLVVGPVGAAVVFMWERDELVFENGRFGRGVVEGGEKCS</sequence>
<feature type="transmembrane region" description="Helical" evidence="1">
    <location>
        <begin position="332"/>
        <end position="357"/>
    </location>
</feature>
<evidence type="ECO:0000313" key="2">
    <source>
        <dbReference type="EMBL" id="KAB8078754.1"/>
    </source>
</evidence>
<evidence type="ECO:0008006" key="4">
    <source>
        <dbReference type="Google" id="ProtNLM"/>
    </source>
</evidence>
<feature type="transmembrane region" description="Helical" evidence="1">
    <location>
        <begin position="200"/>
        <end position="219"/>
    </location>
</feature>
<feature type="transmembrane region" description="Helical" evidence="1">
    <location>
        <begin position="6"/>
        <end position="22"/>
    </location>
</feature>
<keyword evidence="1" id="KW-0812">Transmembrane</keyword>
<feature type="transmembrane region" description="Helical" evidence="1">
    <location>
        <begin position="157"/>
        <end position="180"/>
    </location>
</feature>
<feature type="transmembrane region" description="Helical" evidence="1">
    <location>
        <begin position="79"/>
        <end position="99"/>
    </location>
</feature>
<keyword evidence="1" id="KW-1133">Transmembrane helix</keyword>
<gene>
    <name evidence="2" type="ORF">BDV29DRAFT_152395</name>
</gene>
<reference evidence="2 3" key="1">
    <citation type="submission" date="2019-04" db="EMBL/GenBank/DDBJ databases">
        <title>Friends and foes A comparative genomics study of 23 Aspergillus species from section Flavi.</title>
        <authorList>
            <consortium name="DOE Joint Genome Institute"/>
            <person name="Kjaerbolling I."/>
            <person name="Vesth T."/>
            <person name="Frisvad J.C."/>
            <person name="Nybo J.L."/>
            <person name="Theobald S."/>
            <person name="Kildgaard S."/>
            <person name="Isbrandt T."/>
            <person name="Kuo A."/>
            <person name="Sato A."/>
            <person name="Lyhne E.K."/>
            <person name="Kogle M.E."/>
            <person name="Wiebenga A."/>
            <person name="Kun R.S."/>
            <person name="Lubbers R.J."/>
            <person name="Makela M.R."/>
            <person name="Barry K."/>
            <person name="Chovatia M."/>
            <person name="Clum A."/>
            <person name="Daum C."/>
            <person name="Haridas S."/>
            <person name="He G."/>
            <person name="LaButti K."/>
            <person name="Lipzen A."/>
            <person name="Mondo S."/>
            <person name="Riley R."/>
            <person name="Salamov A."/>
            <person name="Simmons B.A."/>
            <person name="Magnuson J.K."/>
            <person name="Henrissat B."/>
            <person name="Mortensen U.H."/>
            <person name="Larsen T.O."/>
            <person name="Devries R.P."/>
            <person name="Grigoriev I.V."/>
            <person name="Machida M."/>
            <person name="Baker S.E."/>
            <person name="Andersen M.R."/>
        </authorList>
    </citation>
    <scope>NUCLEOTIDE SEQUENCE [LARGE SCALE GENOMIC DNA]</scope>
    <source>
        <strain evidence="2 3">CBS 151.66</strain>
    </source>
</reference>
<protein>
    <recommendedName>
        <fullName evidence="4">AtmA protein</fullName>
    </recommendedName>
</protein>
<dbReference type="Proteomes" id="UP000326565">
    <property type="component" value="Unassembled WGS sequence"/>
</dbReference>
<keyword evidence="1" id="KW-0472">Membrane</keyword>
<dbReference type="EMBL" id="ML732155">
    <property type="protein sequence ID" value="KAB8078754.1"/>
    <property type="molecule type" value="Genomic_DNA"/>
</dbReference>
<keyword evidence="3" id="KW-1185">Reference proteome</keyword>
<evidence type="ECO:0000256" key="1">
    <source>
        <dbReference type="SAM" id="Phobius"/>
    </source>
</evidence>
<name>A0A5N5XGU4_9EURO</name>
<dbReference type="OrthoDB" id="72269at2759"/>
<feature type="transmembrane region" description="Helical" evidence="1">
    <location>
        <begin position="111"/>
        <end position="136"/>
    </location>
</feature>
<proteinExistence type="predicted"/>
<accession>A0A5N5XGU4</accession>
<dbReference type="AlphaFoldDB" id="A0A5N5XGU4"/>
<organism evidence="2 3">
    <name type="scientific">Aspergillus leporis</name>
    <dbReference type="NCBI Taxonomy" id="41062"/>
    <lineage>
        <taxon>Eukaryota</taxon>
        <taxon>Fungi</taxon>
        <taxon>Dikarya</taxon>
        <taxon>Ascomycota</taxon>
        <taxon>Pezizomycotina</taxon>
        <taxon>Eurotiomycetes</taxon>
        <taxon>Eurotiomycetidae</taxon>
        <taxon>Eurotiales</taxon>
        <taxon>Aspergillaceae</taxon>
        <taxon>Aspergillus</taxon>
        <taxon>Aspergillus subgen. Circumdati</taxon>
    </lineage>
</organism>
<feature type="transmembrane region" description="Helical" evidence="1">
    <location>
        <begin position="307"/>
        <end position="325"/>
    </location>
</feature>